<keyword evidence="3" id="KW-1185">Reference proteome</keyword>
<evidence type="ECO:0000256" key="1">
    <source>
        <dbReference type="SAM" id="MobiDB-lite"/>
    </source>
</evidence>
<feature type="region of interest" description="Disordered" evidence="1">
    <location>
        <begin position="108"/>
        <end position="142"/>
    </location>
</feature>
<protein>
    <submittedName>
        <fullName evidence="2">Uncharacterized protein</fullName>
    </submittedName>
</protein>
<comment type="caution">
    <text evidence="2">The sequence shown here is derived from an EMBL/GenBank/DDBJ whole genome shotgun (WGS) entry which is preliminary data.</text>
</comment>
<name>A0A261Y5Z5_9FUNG</name>
<dbReference type="EMBL" id="MVBO01000007">
    <property type="protein sequence ID" value="OZJ06035.1"/>
    <property type="molecule type" value="Genomic_DNA"/>
</dbReference>
<dbReference type="OrthoDB" id="2253354at2759"/>
<proteinExistence type="predicted"/>
<reference evidence="2 3" key="1">
    <citation type="journal article" date="2017" name="Mycologia">
        <title>Bifiguratus adelaidae, gen. et sp. nov., a new member of Mucoromycotina in endophytic and soil-dwelling habitats.</title>
        <authorList>
            <person name="Torres-Cruz T.J."/>
            <person name="Billingsley Tobias T.L."/>
            <person name="Almatruk M."/>
            <person name="Hesse C."/>
            <person name="Kuske C.R."/>
            <person name="Desiro A."/>
            <person name="Benucci G.M."/>
            <person name="Bonito G."/>
            <person name="Stajich J.E."/>
            <person name="Dunlap C."/>
            <person name="Arnold A.E."/>
            <person name="Porras-Alfaro A."/>
        </authorList>
    </citation>
    <scope>NUCLEOTIDE SEQUENCE [LARGE SCALE GENOMIC DNA]</scope>
    <source>
        <strain evidence="2 3">AZ0501</strain>
    </source>
</reference>
<dbReference type="AlphaFoldDB" id="A0A261Y5Z5"/>
<evidence type="ECO:0000313" key="3">
    <source>
        <dbReference type="Proteomes" id="UP000242875"/>
    </source>
</evidence>
<accession>A0A261Y5Z5</accession>
<feature type="compositionally biased region" description="Polar residues" evidence="1">
    <location>
        <begin position="125"/>
        <end position="136"/>
    </location>
</feature>
<gene>
    <name evidence="2" type="ORF">BZG36_01121</name>
</gene>
<organism evidence="2 3">
    <name type="scientific">Bifiguratus adelaidae</name>
    <dbReference type="NCBI Taxonomy" id="1938954"/>
    <lineage>
        <taxon>Eukaryota</taxon>
        <taxon>Fungi</taxon>
        <taxon>Fungi incertae sedis</taxon>
        <taxon>Mucoromycota</taxon>
        <taxon>Mucoromycotina</taxon>
        <taxon>Endogonomycetes</taxon>
        <taxon>Endogonales</taxon>
        <taxon>Endogonales incertae sedis</taxon>
        <taxon>Bifiguratus</taxon>
    </lineage>
</organism>
<dbReference type="Proteomes" id="UP000242875">
    <property type="component" value="Unassembled WGS sequence"/>
</dbReference>
<evidence type="ECO:0000313" key="2">
    <source>
        <dbReference type="EMBL" id="OZJ06035.1"/>
    </source>
</evidence>
<sequence>MTPGEQSQIRRLGRAFKRQNHGSYLWEYLLWVVLGSEALHLIWLKIDYQEYKEKVGLRKAILEEKITQLEAGHVVDDASLVKKYQKRAEEEEIDDEYLETLLLSADVPSEYQPPLPEHKPAPNGSEASTKSRSQPLKPSVFL</sequence>